<accession>A0ACC6A5T2</accession>
<evidence type="ECO:0000313" key="2">
    <source>
        <dbReference type="Proteomes" id="UP001202289"/>
    </source>
</evidence>
<sequence>MEQLLRVENVTGGYTKRPVLQNISFSVKKGELVGLIGLNGAGKSTTIKHIIGLMEPKQGQITINGKALKDDMTAYRSSFSFIPETPVLYEELTLEEHLKLTAMAYGIDEKEYDMRVDKLLKEFRMKNRLKWFPSHFSKGMKQKVMIMSAFLVEPSLYIVDEPFVGLDPLAIQSLLQMMDQMKKSGAGILMSTHILATAERYCDSFIILHQGEIRAQGTLKQLQSEFNMPEATLDDIYIALTKEEDADE</sequence>
<gene>
    <name evidence="1" type="ORF">M3215_05190</name>
</gene>
<keyword evidence="1" id="KW-0547">Nucleotide-binding</keyword>
<keyword evidence="2" id="KW-1185">Reference proteome</keyword>
<comment type="caution">
    <text evidence="1">The sequence shown here is derived from an EMBL/GenBank/DDBJ whole genome shotgun (WGS) entry which is preliminary data.</text>
</comment>
<evidence type="ECO:0000313" key="1">
    <source>
        <dbReference type="EMBL" id="MCM3735227.1"/>
    </source>
</evidence>
<protein>
    <submittedName>
        <fullName evidence="1">ABC transporter ATP-binding protein</fullName>
    </submittedName>
</protein>
<organism evidence="1 2">
    <name type="scientific">Bacillus cytotoxicus</name>
    <dbReference type="NCBI Taxonomy" id="580165"/>
    <lineage>
        <taxon>Bacteria</taxon>
        <taxon>Bacillati</taxon>
        <taxon>Bacillota</taxon>
        <taxon>Bacilli</taxon>
        <taxon>Bacillales</taxon>
        <taxon>Bacillaceae</taxon>
        <taxon>Bacillus</taxon>
        <taxon>Bacillus cereus group</taxon>
    </lineage>
</organism>
<proteinExistence type="predicted"/>
<name>A0ACC6A5T2_9BACI</name>
<keyword evidence="1" id="KW-0067">ATP-binding</keyword>
<dbReference type="Proteomes" id="UP001202289">
    <property type="component" value="Unassembled WGS sequence"/>
</dbReference>
<dbReference type="EMBL" id="JAMBOP010000004">
    <property type="protein sequence ID" value="MCM3735227.1"/>
    <property type="molecule type" value="Genomic_DNA"/>
</dbReference>
<reference evidence="1" key="1">
    <citation type="submission" date="2022-05" db="EMBL/GenBank/DDBJ databases">
        <title>Comparative Genomics of Spacecraft Associated Microbes.</title>
        <authorList>
            <person name="Tran M.T."/>
            <person name="Wright A."/>
            <person name="Seuylemezian A."/>
            <person name="Eisen J."/>
            <person name="Coil D."/>
        </authorList>
    </citation>
    <scope>NUCLEOTIDE SEQUENCE</scope>
    <source>
        <strain evidence="1">FAIRING 10M-2.2</strain>
    </source>
</reference>